<evidence type="ECO:0000313" key="2">
    <source>
        <dbReference type="EMBL" id="TKX24331.1"/>
    </source>
</evidence>
<gene>
    <name evidence="2" type="ORF">C1H76_3436</name>
</gene>
<evidence type="ECO:0000256" key="1">
    <source>
        <dbReference type="SAM" id="MobiDB-lite"/>
    </source>
</evidence>
<reference evidence="2 3" key="1">
    <citation type="submission" date="2018-02" db="EMBL/GenBank/DDBJ databases">
        <title>Draft genome sequences of Elsinoe sp., causing black scab on jojoba.</title>
        <authorList>
            <person name="Stodart B."/>
            <person name="Jeffress S."/>
            <person name="Ash G."/>
            <person name="Arun Chinnappa K."/>
        </authorList>
    </citation>
    <scope>NUCLEOTIDE SEQUENCE [LARGE SCALE GENOMIC DNA]</scope>
    <source>
        <strain evidence="2 3">Hillstone_2</strain>
    </source>
</reference>
<dbReference type="AlphaFoldDB" id="A0A4U7B4G9"/>
<name>A0A4U7B4G9_9PEZI</name>
<dbReference type="EMBL" id="PTQR01000042">
    <property type="protein sequence ID" value="TKX24331.1"/>
    <property type="molecule type" value="Genomic_DNA"/>
</dbReference>
<protein>
    <submittedName>
        <fullName evidence="2">Uncharacterized protein</fullName>
    </submittedName>
</protein>
<comment type="caution">
    <text evidence="2">The sequence shown here is derived from an EMBL/GenBank/DDBJ whole genome shotgun (WGS) entry which is preliminary data.</text>
</comment>
<accession>A0A4U7B4G9</accession>
<organism evidence="2 3">
    <name type="scientific">Elsinoe australis</name>
    <dbReference type="NCBI Taxonomy" id="40998"/>
    <lineage>
        <taxon>Eukaryota</taxon>
        <taxon>Fungi</taxon>
        <taxon>Dikarya</taxon>
        <taxon>Ascomycota</taxon>
        <taxon>Pezizomycotina</taxon>
        <taxon>Dothideomycetes</taxon>
        <taxon>Dothideomycetidae</taxon>
        <taxon>Myriangiales</taxon>
        <taxon>Elsinoaceae</taxon>
        <taxon>Elsinoe</taxon>
    </lineage>
</organism>
<evidence type="ECO:0000313" key="3">
    <source>
        <dbReference type="Proteomes" id="UP000308133"/>
    </source>
</evidence>
<feature type="region of interest" description="Disordered" evidence="1">
    <location>
        <begin position="1"/>
        <end position="72"/>
    </location>
</feature>
<proteinExistence type="predicted"/>
<sequence length="1017" mass="114910">MSLREAAERAKRKASRTLSSAFRRAEKDDDQDQEPTTPKRKAALPFHDSPSSKKKKKKIDIPAPDVPTWEPRPSLAKKVRTLERVVEQRAEDAKSELTVQSNPALRDLDQAKAALDGLPKVYTVRSPSSQSRTNVDQAINNILLADPKAGRSYRGVVDLHRHVGGGKGYDRWVFSAIDSRQNTRFIATAVSSYYTKAEAKEIANALAALLNRWPGEVDDISTRQKGSAVADRSVGNKSDILIQAALCHIKPGQTVPIRALAPALKKTGKFFYVRVKLHAIDPNTFKLVQFAYDVSARNVKRAELPDVPDDALLLTRDNGANWERKTTTLSGITEFGTDVDDRIPEENKATYRKAEKLGHLLLWRLDGKTMSLDKLKNRAHEIVQEYGGQRQAYKETSDTVKVIKPYNFATHYHIRLISLFPSKIAKDNGVPDNRHISLPTLDKSWMIPVVSILEDTIDATGDYVKAFAEAARINDHVRILIAHHEPTPSTCRCDAKSQHLQTHPCAECMRSVVCSKRVRALTGLMVCTDCETGVRQSKFREQGAIESFLFKAVETSAKIEAGILRLSTTGEFYNENLKGMQNKISKLLADGGSHGLEWTSGVTGVRHELSPTRVRTGKYGRDAFAPSPDAIMPYSGFKDRYILHTDDNIWIIEAPLNFAKHIQLPVFLALIRYNLVWLDQNAASASPEELRKHTRKILILSQRYSRIRLKAGFTKAARMKRPFSAAKLDSDREEWIAAAERDEDGPWKSYEKRVSKYYRQDASRVDDSMKAMWSASEIIELKHHVERYETYFGVKLPEKDGCPYFCADYSMPDDWSWAAAFGVATERFVRMRDLCNLKGCTIDTPKSIFIFCIIAGCASRCIIDSDDPEAEKKQEIKQQLRDILGLPLAIETGNGLRFAIGHLHHDNDMFTGVHPTTFEWDFERCNVLVETCTTNWAKMDYPEFLYDDIVNMVRQIKLDGRTEGIYHRGSKILPRVALDEVQDESITEPDIDIDLDFFPTHDMIDEDEMGEAMDPTE</sequence>
<dbReference type="Proteomes" id="UP000308133">
    <property type="component" value="Unassembled WGS sequence"/>
</dbReference>